<dbReference type="Gene3D" id="3.40.50.300">
    <property type="entry name" value="P-loop containing nucleotide triphosphate hydrolases"/>
    <property type="match status" value="1"/>
</dbReference>
<dbReference type="InterPro" id="IPR003439">
    <property type="entry name" value="ABC_transporter-like_ATP-bd"/>
</dbReference>
<comment type="caution">
    <text evidence="9">The sequence shown here is derived from an EMBL/GenBank/DDBJ whole genome shotgun (WGS) entry which is preliminary data.</text>
</comment>
<evidence type="ECO:0000256" key="6">
    <source>
        <dbReference type="ARBA" id="ARBA00022967"/>
    </source>
</evidence>
<sequence>MLSVKHLNKTFATGQQALTDVSFDAQAGEFLVIIGPSGAGKSTILRSINQLITDDSGEITLADQDIRHASKSQLRHIRRQIGMIFQNANLVGHLTVLENVLHGRLGYQSTLAGILGRYTTAEKETAVDLLTQVGLADFMYHRCDELSGGQMQRVGIARALMQDPKILLCDEPIASLDPKSAKVVMDYLHFLAKQRHITCIVNLHQVDAAREYADRILGINQGQVVFEGTPDQLSDDALEQLYQGKREVQHS</sequence>
<dbReference type="PANTHER" id="PTHR43166">
    <property type="entry name" value="AMINO ACID IMPORT ATP-BINDING PROTEIN"/>
    <property type="match status" value="1"/>
</dbReference>
<keyword evidence="2" id="KW-1003">Cell membrane</keyword>
<keyword evidence="4 9" id="KW-0067">ATP-binding</keyword>
<dbReference type="GO" id="GO:0005524">
    <property type="term" value="F:ATP binding"/>
    <property type="evidence" value="ECO:0007669"/>
    <property type="project" value="UniProtKB-KW"/>
</dbReference>
<keyword evidence="6" id="KW-1278">Translocase</keyword>
<organism evidence="9 10">
    <name type="scientific">Latilactobacillus fuchuensis DSM 14340 = JCM 11249</name>
    <dbReference type="NCBI Taxonomy" id="1423747"/>
    <lineage>
        <taxon>Bacteria</taxon>
        <taxon>Bacillati</taxon>
        <taxon>Bacillota</taxon>
        <taxon>Bacilli</taxon>
        <taxon>Lactobacillales</taxon>
        <taxon>Lactobacillaceae</taxon>
        <taxon>Latilactobacillus</taxon>
    </lineage>
</organism>
<gene>
    <name evidence="9" type="ORF">FC69_GL001031</name>
</gene>
<dbReference type="EMBL" id="AZEX01000027">
    <property type="protein sequence ID" value="KRL61017.1"/>
    <property type="molecule type" value="Genomic_DNA"/>
</dbReference>
<keyword evidence="7" id="KW-0472">Membrane</keyword>
<evidence type="ECO:0000259" key="8">
    <source>
        <dbReference type="PROSITE" id="PS50893"/>
    </source>
</evidence>
<dbReference type="InterPro" id="IPR003593">
    <property type="entry name" value="AAA+_ATPase"/>
</dbReference>
<keyword evidence="1" id="KW-0813">Transport</keyword>
<dbReference type="Pfam" id="PF00005">
    <property type="entry name" value="ABC_tran"/>
    <property type="match status" value="1"/>
</dbReference>
<evidence type="ECO:0000256" key="2">
    <source>
        <dbReference type="ARBA" id="ARBA00022475"/>
    </source>
</evidence>
<dbReference type="InterPro" id="IPR050086">
    <property type="entry name" value="MetN_ABC_transporter-like"/>
</dbReference>
<feature type="domain" description="ABC transporter" evidence="8">
    <location>
        <begin position="2"/>
        <end position="246"/>
    </location>
</feature>
<dbReference type="PROSITE" id="PS00211">
    <property type="entry name" value="ABC_TRANSPORTER_1"/>
    <property type="match status" value="1"/>
</dbReference>
<dbReference type="InterPro" id="IPR012693">
    <property type="entry name" value="ABC_transpr_PhnC"/>
</dbReference>
<dbReference type="InterPro" id="IPR027417">
    <property type="entry name" value="P-loop_NTPase"/>
</dbReference>
<dbReference type="GO" id="GO:0016887">
    <property type="term" value="F:ATP hydrolysis activity"/>
    <property type="evidence" value="ECO:0007669"/>
    <property type="project" value="InterPro"/>
</dbReference>
<dbReference type="InterPro" id="IPR017871">
    <property type="entry name" value="ABC_transporter-like_CS"/>
</dbReference>
<evidence type="ECO:0000256" key="5">
    <source>
        <dbReference type="ARBA" id="ARBA00022885"/>
    </source>
</evidence>
<dbReference type="PROSITE" id="PS50893">
    <property type="entry name" value="ABC_TRANSPORTER_2"/>
    <property type="match status" value="1"/>
</dbReference>
<evidence type="ECO:0000256" key="4">
    <source>
        <dbReference type="ARBA" id="ARBA00022840"/>
    </source>
</evidence>
<dbReference type="SMART" id="SM00382">
    <property type="entry name" value="AAA"/>
    <property type="match status" value="1"/>
</dbReference>
<keyword evidence="3" id="KW-0547">Nucleotide-binding</keyword>
<dbReference type="CDD" id="cd03256">
    <property type="entry name" value="ABC_PhnC_transporter"/>
    <property type="match status" value="1"/>
</dbReference>
<dbReference type="NCBIfam" id="TIGR02315">
    <property type="entry name" value="ABC_phnC"/>
    <property type="match status" value="1"/>
</dbReference>
<evidence type="ECO:0000256" key="1">
    <source>
        <dbReference type="ARBA" id="ARBA00022448"/>
    </source>
</evidence>
<evidence type="ECO:0000256" key="3">
    <source>
        <dbReference type="ARBA" id="ARBA00022741"/>
    </source>
</evidence>
<accession>A0A0R1RX05</accession>
<reference evidence="9 10" key="1">
    <citation type="journal article" date="2015" name="Genome Announc.">
        <title>Expanding the biotechnology potential of lactobacilli through comparative genomics of 213 strains and associated genera.</title>
        <authorList>
            <person name="Sun Z."/>
            <person name="Harris H.M."/>
            <person name="McCann A."/>
            <person name="Guo C."/>
            <person name="Argimon S."/>
            <person name="Zhang W."/>
            <person name="Yang X."/>
            <person name="Jeffery I.B."/>
            <person name="Cooney J.C."/>
            <person name="Kagawa T.F."/>
            <person name="Liu W."/>
            <person name="Song Y."/>
            <person name="Salvetti E."/>
            <person name="Wrobel A."/>
            <person name="Rasinkangas P."/>
            <person name="Parkhill J."/>
            <person name="Rea M.C."/>
            <person name="O'Sullivan O."/>
            <person name="Ritari J."/>
            <person name="Douillard F.P."/>
            <person name="Paul Ross R."/>
            <person name="Yang R."/>
            <person name="Briner A.E."/>
            <person name="Felis G.E."/>
            <person name="de Vos W.M."/>
            <person name="Barrangou R."/>
            <person name="Klaenhammer T.R."/>
            <person name="Caufield P.W."/>
            <person name="Cui Y."/>
            <person name="Zhang H."/>
            <person name="O'Toole P.W."/>
        </authorList>
    </citation>
    <scope>NUCLEOTIDE SEQUENCE [LARGE SCALE GENOMIC DNA]</scope>
    <source>
        <strain evidence="9 10">DSM 14340</strain>
    </source>
</reference>
<protein>
    <submittedName>
        <fullName evidence="9">Phosphonate ABC transporter ATP-binding protein</fullName>
    </submittedName>
</protein>
<dbReference type="OrthoDB" id="9802264at2"/>
<dbReference type="SUPFAM" id="SSF52540">
    <property type="entry name" value="P-loop containing nucleoside triphosphate hydrolases"/>
    <property type="match status" value="1"/>
</dbReference>
<dbReference type="PANTHER" id="PTHR43166:SF6">
    <property type="entry name" value="PHOSPHONATES IMPORT ATP-BINDING PROTEIN PHNC"/>
    <property type="match status" value="1"/>
</dbReference>
<dbReference type="STRING" id="1423747.FC69_GL001031"/>
<dbReference type="Proteomes" id="UP000051264">
    <property type="component" value="Unassembled WGS sequence"/>
</dbReference>
<dbReference type="RefSeq" id="WP_056950260.1">
    <property type="nucleotide sequence ID" value="NZ_AZEX01000027.1"/>
</dbReference>
<keyword evidence="5" id="KW-0918">Phosphonate transport</keyword>
<dbReference type="GO" id="GO:0016020">
    <property type="term" value="C:membrane"/>
    <property type="evidence" value="ECO:0007669"/>
    <property type="project" value="InterPro"/>
</dbReference>
<evidence type="ECO:0000313" key="9">
    <source>
        <dbReference type="EMBL" id="KRL61017.1"/>
    </source>
</evidence>
<dbReference type="PATRIC" id="fig|1423747.3.peg.1052"/>
<evidence type="ECO:0000256" key="7">
    <source>
        <dbReference type="ARBA" id="ARBA00023136"/>
    </source>
</evidence>
<evidence type="ECO:0000313" key="10">
    <source>
        <dbReference type="Proteomes" id="UP000051264"/>
    </source>
</evidence>
<name>A0A0R1RX05_9LACO</name>
<proteinExistence type="predicted"/>
<dbReference type="AlphaFoldDB" id="A0A0R1RX05"/>
<dbReference type="eggNOG" id="COG3638">
    <property type="taxonomic scope" value="Bacteria"/>
</dbReference>
<dbReference type="GO" id="GO:0015416">
    <property type="term" value="F:ABC-type phosphonate transporter activity"/>
    <property type="evidence" value="ECO:0007669"/>
    <property type="project" value="InterPro"/>
</dbReference>